<dbReference type="GO" id="GO:0016491">
    <property type="term" value="F:oxidoreductase activity"/>
    <property type="evidence" value="ECO:0007669"/>
    <property type="project" value="UniProtKB-KW"/>
</dbReference>
<dbReference type="InterPro" id="IPR036188">
    <property type="entry name" value="FAD/NAD-bd_sf"/>
</dbReference>
<feature type="domain" description="FAD-binding" evidence="5">
    <location>
        <begin position="5"/>
        <end position="347"/>
    </location>
</feature>
<dbReference type="VEuPathDB" id="FungiDB:SPBR_04973"/>
<dbReference type="Pfam" id="PF01494">
    <property type="entry name" value="FAD_binding_3"/>
    <property type="match status" value="1"/>
</dbReference>
<organism evidence="6 7">
    <name type="scientific">Sporothrix brasiliensis 5110</name>
    <dbReference type="NCBI Taxonomy" id="1398154"/>
    <lineage>
        <taxon>Eukaryota</taxon>
        <taxon>Fungi</taxon>
        <taxon>Dikarya</taxon>
        <taxon>Ascomycota</taxon>
        <taxon>Pezizomycotina</taxon>
        <taxon>Sordariomycetes</taxon>
        <taxon>Sordariomycetidae</taxon>
        <taxon>Ophiostomatales</taxon>
        <taxon>Ophiostomataceae</taxon>
        <taxon>Sporothrix</taxon>
    </lineage>
</organism>
<comment type="similarity">
    <text evidence="1">Belongs to the paxM FAD-dependent monooxygenase family.</text>
</comment>
<dbReference type="OrthoDB" id="417877at2759"/>
<accession>A0A0C2F8V9</accession>
<evidence type="ECO:0000256" key="3">
    <source>
        <dbReference type="ARBA" id="ARBA00022827"/>
    </source>
</evidence>
<evidence type="ECO:0000313" key="7">
    <source>
        <dbReference type="Proteomes" id="UP000031575"/>
    </source>
</evidence>
<dbReference type="GO" id="GO:0044550">
    <property type="term" value="P:secondary metabolite biosynthetic process"/>
    <property type="evidence" value="ECO:0007669"/>
    <property type="project" value="TreeGrafter"/>
</dbReference>
<evidence type="ECO:0000256" key="1">
    <source>
        <dbReference type="ARBA" id="ARBA00007992"/>
    </source>
</evidence>
<proteinExistence type="inferred from homology"/>
<dbReference type="InterPro" id="IPR002938">
    <property type="entry name" value="FAD-bd"/>
</dbReference>
<dbReference type="PANTHER" id="PTHR46720:SF3">
    <property type="entry name" value="FAD-BINDING DOMAIN-CONTAINING PROTEIN-RELATED"/>
    <property type="match status" value="1"/>
</dbReference>
<keyword evidence="3" id="KW-0274">FAD</keyword>
<evidence type="ECO:0000259" key="5">
    <source>
        <dbReference type="Pfam" id="PF01494"/>
    </source>
</evidence>
<dbReference type="Gene3D" id="3.50.50.60">
    <property type="entry name" value="FAD/NAD(P)-binding domain"/>
    <property type="match status" value="1"/>
</dbReference>
<dbReference type="InterPro" id="IPR051104">
    <property type="entry name" value="FAD_monoxygenase"/>
</dbReference>
<keyword evidence="4" id="KW-0560">Oxidoreductase</keyword>
<evidence type="ECO:0000313" key="6">
    <source>
        <dbReference type="EMBL" id="KIH87508.1"/>
    </source>
</evidence>
<name>A0A0C2F8V9_9PEZI</name>
<dbReference type="GO" id="GO:0071949">
    <property type="term" value="F:FAD binding"/>
    <property type="evidence" value="ECO:0007669"/>
    <property type="project" value="InterPro"/>
</dbReference>
<dbReference type="PANTHER" id="PTHR46720">
    <property type="entry name" value="HYDROXYLASE, PUTATIVE (AFU_ORTHOLOGUE AFUA_3G01460)-RELATED"/>
    <property type="match status" value="1"/>
</dbReference>
<dbReference type="AlphaFoldDB" id="A0A0C2F8V9"/>
<sequence length="444" mass="48642">MAPQIKVAVIGGGPAGLGVVIELARLPFVDWHLYEKKNVISEYSSGLTIQRNTWRMLEHLGAAKHLRTSDIFRPANGHITQHRDGRTGDLVLAAETKGTTTTAPHHQPCRAHRALLQQALLKEVDQSHVRVGHKLVAIKELPSHRIVLSFDNGWTDEVDLLIGADGLRSVREPPPVRDFAFPEHRISYTGATAYRSLVRTSDALDINGMLPEVIFWHGTDSKWVYTCPLGGDTFEITCRIVEGKDPEGDDQRYRASWGRDASVAAFVAKYAEFCAPVQQLLQLVTSVQQYDFFAGPRLETVVARSSVALVGDASHPLSGAFGAGAGFALEDAFTLAGALAWAFGAGDPSGRDTRAKLGAALSLYDRVRSAHYADLYRILDGYGTAEQIVAAQNLPPNGEIRARIESVWNPKNNWIYHYEVDSALAKAIRDAGDAQGRGRFEARL</sequence>
<dbReference type="PRINTS" id="PR00420">
    <property type="entry name" value="RNGMNOXGNASE"/>
</dbReference>
<dbReference type="HOGENOM" id="CLU_009665_6_4_1"/>
<dbReference type="SUPFAM" id="SSF51905">
    <property type="entry name" value="FAD/NAD(P)-binding domain"/>
    <property type="match status" value="1"/>
</dbReference>
<dbReference type="GeneID" id="63678171"/>
<reference evidence="6 7" key="1">
    <citation type="journal article" date="2014" name="BMC Genomics">
        <title>Comparative genomics of the major fungal agents of human and animal Sporotrichosis: Sporothrix schenckii and Sporothrix brasiliensis.</title>
        <authorList>
            <person name="Teixeira M.M."/>
            <person name="de Almeida L.G."/>
            <person name="Kubitschek-Barreira P."/>
            <person name="Alves F.L."/>
            <person name="Kioshima E.S."/>
            <person name="Abadio A.K."/>
            <person name="Fernandes L."/>
            <person name="Derengowski L.S."/>
            <person name="Ferreira K.S."/>
            <person name="Souza R.C."/>
            <person name="Ruiz J.C."/>
            <person name="de Andrade N.C."/>
            <person name="Paes H.C."/>
            <person name="Nicola A.M."/>
            <person name="Albuquerque P."/>
            <person name="Gerber A.L."/>
            <person name="Martins V.P."/>
            <person name="Peconick L.D."/>
            <person name="Neto A.V."/>
            <person name="Chaucanez C.B."/>
            <person name="Silva P.A."/>
            <person name="Cunha O.L."/>
            <person name="de Oliveira F.F."/>
            <person name="dos Santos T.C."/>
            <person name="Barros A.L."/>
            <person name="Soares M.A."/>
            <person name="de Oliveira L.M."/>
            <person name="Marini M.M."/>
            <person name="Villalobos-Duno H."/>
            <person name="Cunha M.M."/>
            <person name="de Hoog S."/>
            <person name="da Silveira J.F."/>
            <person name="Henrissat B."/>
            <person name="Nino-Vega G.A."/>
            <person name="Cisalpino P.S."/>
            <person name="Mora-Montes H.M."/>
            <person name="Almeida S.R."/>
            <person name="Stajich J.E."/>
            <person name="Lopes-Bezerra L.M."/>
            <person name="Vasconcelos A.T."/>
            <person name="Felipe M.S."/>
        </authorList>
    </citation>
    <scope>NUCLEOTIDE SEQUENCE [LARGE SCALE GENOMIC DNA]</scope>
    <source>
        <strain evidence="6 7">5110</strain>
    </source>
</reference>
<protein>
    <recommendedName>
        <fullName evidence="5">FAD-binding domain-containing protein</fullName>
    </recommendedName>
</protein>
<keyword evidence="2" id="KW-0285">Flavoprotein</keyword>
<evidence type="ECO:0000256" key="4">
    <source>
        <dbReference type="ARBA" id="ARBA00023002"/>
    </source>
</evidence>
<dbReference type="RefSeq" id="XP_040615518.1">
    <property type="nucleotide sequence ID" value="XM_040763250.1"/>
</dbReference>
<comment type="caution">
    <text evidence="6">The sequence shown here is derived from an EMBL/GenBank/DDBJ whole genome shotgun (WGS) entry which is preliminary data.</text>
</comment>
<evidence type="ECO:0000256" key="2">
    <source>
        <dbReference type="ARBA" id="ARBA00022630"/>
    </source>
</evidence>
<dbReference type="EMBL" id="AWTV01000010">
    <property type="protein sequence ID" value="KIH87508.1"/>
    <property type="molecule type" value="Genomic_DNA"/>
</dbReference>
<keyword evidence="7" id="KW-1185">Reference proteome</keyword>
<dbReference type="Proteomes" id="UP000031575">
    <property type="component" value="Unassembled WGS sequence"/>
</dbReference>
<gene>
    <name evidence="6" type="ORF">SPBR_04973</name>
</gene>
<dbReference type="SUPFAM" id="SSF54373">
    <property type="entry name" value="FAD-linked reductases, C-terminal domain"/>
    <property type="match status" value="1"/>
</dbReference>